<evidence type="ECO:0000313" key="5">
    <source>
        <dbReference type="Proteomes" id="UP000256913"/>
    </source>
</evidence>
<feature type="domain" description="N-acetyltransferase" evidence="3">
    <location>
        <begin position="148"/>
        <end position="302"/>
    </location>
</feature>
<dbReference type="Proteomes" id="UP000256913">
    <property type="component" value="Unassembled WGS sequence"/>
</dbReference>
<dbReference type="Pfam" id="PF00583">
    <property type="entry name" value="Acetyltransf_1"/>
    <property type="match status" value="1"/>
</dbReference>
<dbReference type="OrthoDB" id="273614at2"/>
<keyword evidence="5" id="KW-1185">Reference proteome</keyword>
<reference evidence="4 5" key="1">
    <citation type="submission" date="2018-08" db="EMBL/GenBank/DDBJ databases">
        <title>Sequencing the genomes of 1000 actinobacteria strains.</title>
        <authorList>
            <person name="Klenk H.-P."/>
        </authorList>
    </citation>
    <scope>NUCLEOTIDE SEQUENCE [LARGE SCALE GENOMIC DNA]</scope>
    <source>
        <strain evidence="4 5">DSM 44099</strain>
    </source>
</reference>
<sequence length="302" mass="33238">MTVEPVARVRAFNRFYTRVIGVLGEGLLDTSYSLSEARVLFELAQADAVEVVDLRRGLGLDAGYLSRVLTRFETDGLLDRSRSAADGRRQVVALTEAGRAAARDIDARSRTEVGTLLEPLEEGQRRRLLGAMDAIQDVLGPAPRSSLVVLRPPVAGDLGWIVRRHGELYATAHGWDAGFEAYVARILGAFGAGPREALWIAEIDGAPVGSIMCARDDDETARLRILLVEPAVRGIGLGRRLVHECLRFARQAGYRRIVLSTYDAMAEARRIYERVGFRLASARPVHEFGADLVDEVWAMDLN</sequence>
<dbReference type="CDD" id="cd04301">
    <property type="entry name" value="NAT_SF"/>
    <property type="match status" value="1"/>
</dbReference>
<proteinExistence type="predicted"/>
<dbReference type="PANTHER" id="PTHR13947">
    <property type="entry name" value="GNAT FAMILY N-ACETYLTRANSFERASE"/>
    <property type="match status" value="1"/>
</dbReference>
<protein>
    <submittedName>
        <fullName evidence="4">MarR family transcriptional regulator with acetyltransferase activity</fullName>
    </submittedName>
</protein>
<dbReference type="Gene3D" id="3.40.630.30">
    <property type="match status" value="1"/>
</dbReference>
<dbReference type="InterPro" id="IPR036388">
    <property type="entry name" value="WH-like_DNA-bd_sf"/>
</dbReference>
<evidence type="ECO:0000313" key="4">
    <source>
        <dbReference type="EMBL" id="REF95431.1"/>
    </source>
</evidence>
<dbReference type="Pfam" id="PF12802">
    <property type="entry name" value="MarR_2"/>
    <property type="match status" value="1"/>
</dbReference>
<comment type="caution">
    <text evidence="4">The sequence shown here is derived from an EMBL/GenBank/DDBJ whole genome shotgun (WGS) entry which is preliminary data.</text>
</comment>
<dbReference type="RefSeq" id="WP_116067114.1">
    <property type="nucleotide sequence ID" value="NZ_BONB01000006.1"/>
</dbReference>
<evidence type="ECO:0000259" key="3">
    <source>
        <dbReference type="PROSITE" id="PS51186"/>
    </source>
</evidence>
<dbReference type="InterPro" id="IPR000835">
    <property type="entry name" value="HTH_MarR-typ"/>
</dbReference>
<dbReference type="EMBL" id="QUMQ01000001">
    <property type="protein sequence ID" value="REF95431.1"/>
    <property type="molecule type" value="Genomic_DNA"/>
</dbReference>
<dbReference type="InterPro" id="IPR036390">
    <property type="entry name" value="WH_DNA-bd_sf"/>
</dbReference>
<accession>A0A3D9ZDN4</accession>
<dbReference type="InterPro" id="IPR000182">
    <property type="entry name" value="GNAT_dom"/>
</dbReference>
<dbReference type="SUPFAM" id="SSF46785">
    <property type="entry name" value="Winged helix' DNA-binding domain"/>
    <property type="match status" value="1"/>
</dbReference>
<dbReference type="PROSITE" id="PS51186">
    <property type="entry name" value="GNAT"/>
    <property type="match status" value="1"/>
</dbReference>
<keyword evidence="1 4" id="KW-0808">Transferase</keyword>
<dbReference type="GO" id="GO:0008080">
    <property type="term" value="F:N-acetyltransferase activity"/>
    <property type="evidence" value="ECO:0007669"/>
    <property type="project" value="InterPro"/>
</dbReference>
<evidence type="ECO:0000259" key="2">
    <source>
        <dbReference type="PROSITE" id="PS50995"/>
    </source>
</evidence>
<dbReference type="GO" id="GO:0003700">
    <property type="term" value="F:DNA-binding transcription factor activity"/>
    <property type="evidence" value="ECO:0007669"/>
    <property type="project" value="InterPro"/>
</dbReference>
<dbReference type="SMART" id="SM00347">
    <property type="entry name" value="HTH_MARR"/>
    <property type="match status" value="1"/>
</dbReference>
<dbReference type="PROSITE" id="PS50995">
    <property type="entry name" value="HTH_MARR_2"/>
    <property type="match status" value="1"/>
</dbReference>
<evidence type="ECO:0000256" key="1">
    <source>
        <dbReference type="ARBA" id="ARBA00022679"/>
    </source>
</evidence>
<feature type="domain" description="HTH marR-type" evidence="2">
    <location>
        <begin position="1"/>
        <end position="137"/>
    </location>
</feature>
<dbReference type="InterPro" id="IPR050769">
    <property type="entry name" value="NAT_camello-type"/>
</dbReference>
<gene>
    <name evidence="4" type="ORF">DFJ67_1389</name>
</gene>
<organism evidence="4 5">
    <name type="scientific">Asanoa ferruginea</name>
    <dbReference type="NCBI Taxonomy" id="53367"/>
    <lineage>
        <taxon>Bacteria</taxon>
        <taxon>Bacillati</taxon>
        <taxon>Actinomycetota</taxon>
        <taxon>Actinomycetes</taxon>
        <taxon>Micromonosporales</taxon>
        <taxon>Micromonosporaceae</taxon>
        <taxon>Asanoa</taxon>
    </lineage>
</organism>
<dbReference type="InterPro" id="IPR016181">
    <property type="entry name" value="Acyl_CoA_acyltransferase"/>
</dbReference>
<dbReference type="Gene3D" id="1.10.10.10">
    <property type="entry name" value="Winged helix-like DNA-binding domain superfamily/Winged helix DNA-binding domain"/>
    <property type="match status" value="1"/>
</dbReference>
<dbReference type="AlphaFoldDB" id="A0A3D9ZDN4"/>
<dbReference type="PANTHER" id="PTHR13947:SF37">
    <property type="entry name" value="LD18367P"/>
    <property type="match status" value="1"/>
</dbReference>
<name>A0A3D9ZDN4_9ACTN</name>
<dbReference type="SUPFAM" id="SSF55729">
    <property type="entry name" value="Acyl-CoA N-acyltransferases (Nat)"/>
    <property type="match status" value="1"/>
</dbReference>